<gene>
    <name evidence="3" type="ORF">GCM10023165_09930</name>
</gene>
<keyword evidence="4" id="KW-1185">Reference proteome</keyword>
<evidence type="ECO:0000259" key="2">
    <source>
        <dbReference type="Pfam" id="PF03432"/>
    </source>
</evidence>
<feature type="region of interest" description="Disordered" evidence="1">
    <location>
        <begin position="311"/>
        <end position="347"/>
    </location>
</feature>
<dbReference type="InterPro" id="IPR005094">
    <property type="entry name" value="Endonuclease_MobA/VirD2"/>
</dbReference>
<dbReference type="RefSeq" id="WP_345536302.1">
    <property type="nucleotide sequence ID" value="NZ_BAABGJ010000009.1"/>
</dbReference>
<evidence type="ECO:0000313" key="3">
    <source>
        <dbReference type="EMBL" id="GAA4334260.1"/>
    </source>
</evidence>
<dbReference type="Gene3D" id="3.30.930.30">
    <property type="match status" value="1"/>
</dbReference>
<proteinExistence type="predicted"/>
<accession>A0ABP8H4L1</accession>
<evidence type="ECO:0000313" key="4">
    <source>
        <dbReference type="Proteomes" id="UP001500975"/>
    </source>
</evidence>
<protein>
    <recommendedName>
        <fullName evidence="2">MobA/VirD2-like nuclease domain-containing protein</fullName>
    </recommendedName>
</protein>
<dbReference type="EMBL" id="BAABGJ010000009">
    <property type="protein sequence ID" value="GAA4334260.1"/>
    <property type="molecule type" value="Genomic_DNA"/>
</dbReference>
<evidence type="ECO:0000256" key="1">
    <source>
        <dbReference type="SAM" id="MobiDB-lite"/>
    </source>
</evidence>
<sequence length="347" mass="39357">MALDIVSHGRRGPGGALRFGPEQIQQIKRTVSRTPEVMVKVSGGGRDIGGVRAHLKYIGRHGKLPLETDEGLKVQGKNAGLEIVQDWQFDQCRSQYRPKPAEGEKDTRPKLAHNIVLSMPAGTPAEKVLAAAHIFARENFALQYRYAMVLHTDQAHPHVHLVVKCEHEFEPGKRLYIRKDTLRRWREQFAELMREQGVAANATPRQIRGQVQRPQRDPIHHRLRAMRAFGLLDAMVRSQRATPKPSTFMRDKVMAMVKALQHGDSSIEQGKQTLKRTRDAVTDDWRSTAQTLRRQGQADLAEQVERFSAQMPPVQTDAQRLAEQWQAQQRAPTPERSRARAPGGRSR</sequence>
<feature type="domain" description="MobA/VirD2-like nuclease" evidence="2">
    <location>
        <begin position="106"/>
        <end position="197"/>
    </location>
</feature>
<dbReference type="Proteomes" id="UP001500975">
    <property type="component" value="Unassembled WGS sequence"/>
</dbReference>
<comment type="caution">
    <text evidence="3">The sequence shown here is derived from an EMBL/GenBank/DDBJ whole genome shotgun (WGS) entry which is preliminary data.</text>
</comment>
<dbReference type="Pfam" id="PF03432">
    <property type="entry name" value="Relaxase"/>
    <property type="match status" value="1"/>
</dbReference>
<name>A0ABP8H4L1_9BURK</name>
<reference evidence="4" key="1">
    <citation type="journal article" date="2019" name="Int. J. Syst. Evol. Microbiol.">
        <title>The Global Catalogue of Microorganisms (GCM) 10K type strain sequencing project: providing services to taxonomists for standard genome sequencing and annotation.</title>
        <authorList>
            <consortium name="The Broad Institute Genomics Platform"/>
            <consortium name="The Broad Institute Genome Sequencing Center for Infectious Disease"/>
            <person name="Wu L."/>
            <person name="Ma J."/>
        </authorList>
    </citation>
    <scope>NUCLEOTIDE SEQUENCE [LARGE SCALE GENOMIC DNA]</scope>
    <source>
        <strain evidence="4">JCM 17804</strain>
    </source>
</reference>
<organism evidence="3 4">
    <name type="scientific">Variovorax defluvii</name>
    <dbReference type="NCBI Taxonomy" id="913761"/>
    <lineage>
        <taxon>Bacteria</taxon>
        <taxon>Pseudomonadati</taxon>
        <taxon>Pseudomonadota</taxon>
        <taxon>Betaproteobacteria</taxon>
        <taxon>Burkholderiales</taxon>
        <taxon>Comamonadaceae</taxon>
        <taxon>Variovorax</taxon>
    </lineage>
</organism>